<feature type="domain" description="HTH asnC-type" evidence="4">
    <location>
        <begin position="4"/>
        <end position="67"/>
    </location>
</feature>
<gene>
    <name evidence="5" type="ORF">J2X21_002005</name>
</gene>
<name>A0ABU2A6Q1_9BURK</name>
<keyword evidence="2 5" id="KW-0238">DNA-binding</keyword>
<dbReference type="GO" id="GO:0003677">
    <property type="term" value="F:DNA binding"/>
    <property type="evidence" value="ECO:0007669"/>
    <property type="project" value="UniProtKB-KW"/>
</dbReference>
<dbReference type="SMART" id="SM00344">
    <property type="entry name" value="HTH_ASNC"/>
    <property type="match status" value="1"/>
</dbReference>
<organism evidence="5 6">
    <name type="scientific">Roseateles asaccharophilus</name>
    <dbReference type="NCBI Taxonomy" id="582607"/>
    <lineage>
        <taxon>Bacteria</taxon>
        <taxon>Pseudomonadati</taxon>
        <taxon>Pseudomonadota</taxon>
        <taxon>Betaproteobacteria</taxon>
        <taxon>Burkholderiales</taxon>
        <taxon>Sphaerotilaceae</taxon>
        <taxon>Roseateles</taxon>
    </lineage>
</organism>
<dbReference type="InterPro" id="IPR011008">
    <property type="entry name" value="Dimeric_a/b-barrel"/>
</dbReference>
<comment type="caution">
    <text evidence="5">The sequence shown here is derived from an EMBL/GenBank/DDBJ whole genome shotgun (WGS) entry which is preliminary data.</text>
</comment>
<accession>A0ABU2A6Q1</accession>
<dbReference type="PROSITE" id="PS00519">
    <property type="entry name" value="HTH_ASNC_1"/>
    <property type="match status" value="1"/>
</dbReference>
<dbReference type="CDD" id="cd00090">
    <property type="entry name" value="HTH_ARSR"/>
    <property type="match status" value="1"/>
</dbReference>
<dbReference type="Pfam" id="PF13412">
    <property type="entry name" value="HTH_24"/>
    <property type="match status" value="1"/>
</dbReference>
<evidence type="ECO:0000259" key="4">
    <source>
        <dbReference type="PROSITE" id="PS50956"/>
    </source>
</evidence>
<dbReference type="SUPFAM" id="SSF54909">
    <property type="entry name" value="Dimeric alpha+beta barrel"/>
    <property type="match status" value="1"/>
</dbReference>
<dbReference type="InterPro" id="IPR011991">
    <property type="entry name" value="ArsR-like_HTH"/>
</dbReference>
<dbReference type="InterPro" id="IPR019888">
    <property type="entry name" value="Tscrpt_reg_AsnC-like"/>
</dbReference>
<dbReference type="Gene3D" id="3.30.70.920">
    <property type="match status" value="1"/>
</dbReference>
<proteinExistence type="predicted"/>
<dbReference type="InterPro" id="IPR036390">
    <property type="entry name" value="WH_DNA-bd_sf"/>
</dbReference>
<sequence length="156" mass="17109">MNDFDAIDLRLLDALQADASLSNQDLAARVAVSPATCLRRVKRLVDAGVVERRVALLSPDKLGAGLSAILEITLDRQGAEHLDAFEARAVQEAAVQQCWRVSPGPDFVLVVQVADMPAYHALTQRLLTQHANVRNIKAFFSVKRAKFDTRITLPPP</sequence>
<dbReference type="Pfam" id="PF01037">
    <property type="entry name" value="AsnC_trans_reg"/>
    <property type="match status" value="1"/>
</dbReference>
<evidence type="ECO:0000256" key="1">
    <source>
        <dbReference type="ARBA" id="ARBA00023015"/>
    </source>
</evidence>
<protein>
    <submittedName>
        <fullName evidence="5">DNA-binding Lrp family transcriptional regulator</fullName>
    </submittedName>
</protein>
<evidence type="ECO:0000313" key="6">
    <source>
        <dbReference type="Proteomes" id="UP001180825"/>
    </source>
</evidence>
<dbReference type="EMBL" id="JAVDXV010000003">
    <property type="protein sequence ID" value="MDR7332872.1"/>
    <property type="molecule type" value="Genomic_DNA"/>
</dbReference>
<evidence type="ECO:0000313" key="5">
    <source>
        <dbReference type="EMBL" id="MDR7332872.1"/>
    </source>
</evidence>
<dbReference type="PRINTS" id="PR00033">
    <property type="entry name" value="HTHASNC"/>
</dbReference>
<dbReference type="InterPro" id="IPR000485">
    <property type="entry name" value="AsnC-type_HTH_dom"/>
</dbReference>
<keyword evidence="6" id="KW-1185">Reference proteome</keyword>
<dbReference type="PANTHER" id="PTHR30154:SF34">
    <property type="entry name" value="TRANSCRIPTIONAL REGULATOR AZLB"/>
    <property type="match status" value="1"/>
</dbReference>
<dbReference type="PROSITE" id="PS50956">
    <property type="entry name" value="HTH_ASNC_2"/>
    <property type="match status" value="1"/>
</dbReference>
<dbReference type="PANTHER" id="PTHR30154">
    <property type="entry name" value="LEUCINE-RESPONSIVE REGULATORY PROTEIN"/>
    <property type="match status" value="1"/>
</dbReference>
<dbReference type="InterPro" id="IPR019885">
    <property type="entry name" value="Tscrpt_reg_HTH_AsnC-type_CS"/>
</dbReference>
<dbReference type="SUPFAM" id="SSF46785">
    <property type="entry name" value="Winged helix' DNA-binding domain"/>
    <property type="match status" value="1"/>
</dbReference>
<evidence type="ECO:0000256" key="2">
    <source>
        <dbReference type="ARBA" id="ARBA00023125"/>
    </source>
</evidence>
<reference evidence="5 6" key="1">
    <citation type="submission" date="2023-07" db="EMBL/GenBank/DDBJ databases">
        <title>Sorghum-associated microbial communities from plants grown in Nebraska, USA.</title>
        <authorList>
            <person name="Schachtman D."/>
        </authorList>
    </citation>
    <scope>NUCLEOTIDE SEQUENCE [LARGE SCALE GENOMIC DNA]</scope>
    <source>
        <strain evidence="5 6">BE316</strain>
    </source>
</reference>
<keyword evidence="3" id="KW-0804">Transcription</keyword>
<dbReference type="Proteomes" id="UP001180825">
    <property type="component" value="Unassembled WGS sequence"/>
</dbReference>
<dbReference type="InterPro" id="IPR019887">
    <property type="entry name" value="Tscrpt_reg_AsnC/Lrp_C"/>
</dbReference>
<keyword evidence="1" id="KW-0805">Transcription regulation</keyword>
<evidence type="ECO:0000256" key="3">
    <source>
        <dbReference type="ARBA" id="ARBA00023163"/>
    </source>
</evidence>
<dbReference type="Gene3D" id="1.10.10.10">
    <property type="entry name" value="Winged helix-like DNA-binding domain superfamily/Winged helix DNA-binding domain"/>
    <property type="match status" value="1"/>
</dbReference>
<dbReference type="RefSeq" id="WP_310327961.1">
    <property type="nucleotide sequence ID" value="NZ_JAVDXV010000003.1"/>
</dbReference>
<dbReference type="InterPro" id="IPR036388">
    <property type="entry name" value="WH-like_DNA-bd_sf"/>
</dbReference>